<accession>A0A3B0TW48</accession>
<organism evidence="1">
    <name type="scientific">hydrothermal vent metagenome</name>
    <dbReference type="NCBI Taxonomy" id="652676"/>
    <lineage>
        <taxon>unclassified sequences</taxon>
        <taxon>metagenomes</taxon>
        <taxon>ecological metagenomes</taxon>
    </lineage>
</organism>
<sequence length="40" mass="4150">MIDARHAIPGCGFAVFDLVMGSKFDLALGNGPACLQSGRI</sequence>
<dbReference type="EMBL" id="UOEQ01000274">
    <property type="protein sequence ID" value="VAW20443.1"/>
    <property type="molecule type" value="Genomic_DNA"/>
</dbReference>
<dbReference type="AlphaFoldDB" id="A0A3B0TW48"/>
<protein>
    <submittedName>
        <fullName evidence="1">Uncharacterized protein</fullName>
    </submittedName>
</protein>
<proteinExistence type="predicted"/>
<gene>
    <name evidence="1" type="ORF">MNBD_ALPHA11-643</name>
</gene>
<evidence type="ECO:0000313" key="1">
    <source>
        <dbReference type="EMBL" id="VAW20443.1"/>
    </source>
</evidence>
<name>A0A3B0TW48_9ZZZZ</name>
<reference evidence="1" key="1">
    <citation type="submission" date="2018-06" db="EMBL/GenBank/DDBJ databases">
        <authorList>
            <person name="Zhirakovskaya E."/>
        </authorList>
    </citation>
    <scope>NUCLEOTIDE SEQUENCE</scope>
</reference>